<dbReference type="AlphaFoldDB" id="A0A9X0UFW3"/>
<dbReference type="Proteomes" id="UP000600101">
    <property type="component" value="Unassembled WGS sequence"/>
</dbReference>
<keyword evidence="2" id="KW-1185">Reference proteome</keyword>
<evidence type="ECO:0000313" key="2">
    <source>
        <dbReference type="Proteomes" id="UP000600101"/>
    </source>
</evidence>
<proteinExistence type="predicted"/>
<sequence length="50" mass="5236">MPGLRGLLGIAPLGPADVAVTLGAGVLPYSVNSALRRRYGSDQRGHRHPD</sequence>
<comment type="caution">
    <text evidence="1">The sequence shown here is derived from an EMBL/GenBank/DDBJ whole genome shotgun (WGS) entry which is preliminary data.</text>
</comment>
<protein>
    <submittedName>
        <fullName evidence="1">Uncharacterized protein</fullName>
    </submittedName>
</protein>
<organism evidence="1 2">
    <name type="scientific">Siccirubricoccus deserti</name>
    <dbReference type="NCBI Taxonomy" id="2013562"/>
    <lineage>
        <taxon>Bacteria</taxon>
        <taxon>Pseudomonadati</taxon>
        <taxon>Pseudomonadota</taxon>
        <taxon>Alphaproteobacteria</taxon>
        <taxon>Acetobacterales</taxon>
        <taxon>Roseomonadaceae</taxon>
        <taxon>Siccirubricoccus</taxon>
    </lineage>
</organism>
<accession>A0A9X0UFW3</accession>
<gene>
    <name evidence="1" type="ORF">H7965_29440</name>
</gene>
<evidence type="ECO:0000313" key="1">
    <source>
        <dbReference type="EMBL" id="MBC4019329.1"/>
    </source>
</evidence>
<dbReference type="EMBL" id="JACOMF010000173">
    <property type="protein sequence ID" value="MBC4019329.1"/>
    <property type="molecule type" value="Genomic_DNA"/>
</dbReference>
<name>A0A9X0UFW3_9PROT</name>
<dbReference type="RefSeq" id="WP_186774038.1">
    <property type="nucleotide sequence ID" value="NZ_JACOMF010000173.1"/>
</dbReference>
<reference evidence="1" key="1">
    <citation type="submission" date="2020-08" db="EMBL/GenBank/DDBJ databases">
        <authorList>
            <person name="Hu Y."/>
            <person name="Nguyen S.V."/>
            <person name="Li F."/>
            <person name="Fanning S."/>
        </authorList>
    </citation>
    <scope>NUCLEOTIDE SEQUENCE</scope>
    <source>
        <strain evidence="1">SYSU D8009</strain>
    </source>
</reference>